<dbReference type="PROSITE" id="PS51750">
    <property type="entry name" value="BRO_N"/>
    <property type="match status" value="1"/>
</dbReference>
<name>A0ABV1IDT5_9ACTN</name>
<keyword evidence="3" id="KW-1185">Reference proteome</keyword>
<dbReference type="SMART" id="SM01040">
    <property type="entry name" value="Bro-N"/>
    <property type="match status" value="1"/>
</dbReference>
<dbReference type="EMBL" id="JBBNGS010000002">
    <property type="protein sequence ID" value="MEQ2637050.1"/>
    <property type="molecule type" value="Genomic_DNA"/>
</dbReference>
<feature type="domain" description="Bro-N" evidence="1">
    <location>
        <begin position="1"/>
        <end position="101"/>
    </location>
</feature>
<evidence type="ECO:0000313" key="2">
    <source>
        <dbReference type="EMBL" id="MEQ2637050.1"/>
    </source>
</evidence>
<comment type="caution">
    <text evidence="2">The sequence shown here is derived from an EMBL/GenBank/DDBJ whole genome shotgun (WGS) entry which is preliminary data.</text>
</comment>
<sequence>MRLFDNPEFGQIHAFANREGVPCFIAREVTDALALDRTAVRKLDDDEKGVRLMHTLGGDQEVSTVTEPGFYKLVMRSRKPEAKAFQRWVTHEVLPALRRDGGYMVARDETPEQTMARAVLLAQQTIDRQKSRIAELEPKALFADAVAASDGTCLVGELAKMMRQNGVEIGQRRLFARLREDGYLGKSGSNTNVPTQRAMEMGLFRIKETAVTHSDGHVTLSRTPKVTGKGQRYFIERYGRPDEAA</sequence>
<reference evidence="2 3" key="1">
    <citation type="submission" date="2024-04" db="EMBL/GenBank/DDBJ databases">
        <title>Human intestinal bacterial collection.</title>
        <authorList>
            <person name="Pauvert C."/>
            <person name="Hitch T.C.A."/>
            <person name="Clavel T."/>
        </authorList>
    </citation>
    <scope>NUCLEOTIDE SEQUENCE [LARGE SCALE GENOMIC DNA]</scope>
    <source>
        <strain evidence="2 3">CLA-AA-H197</strain>
    </source>
</reference>
<proteinExistence type="predicted"/>
<evidence type="ECO:0000259" key="1">
    <source>
        <dbReference type="PROSITE" id="PS51750"/>
    </source>
</evidence>
<dbReference type="PANTHER" id="PTHR36180">
    <property type="entry name" value="DNA-BINDING PROTEIN-RELATED-RELATED"/>
    <property type="match status" value="1"/>
</dbReference>
<organism evidence="2 3">
    <name type="scientific">Paratractidigestivibacter faecalis</name>
    <dbReference type="NCBI Taxonomy" id="2292441"/>
    <lineage>
        <taxon>Bacteria</taxon>
        <taxon>Bacillati</taxon>
        <taxon>Actinomycetota</taxon>
        <taxon>Coriobacteriia</taxon>
        <taxon>Coriobacteriales</taxon>
        <taxon>Atopobiaceae</taxon>
        <taxon>Paratractidigestivibacter</taxon>
    </lineage>
</organism>
<protein>
    <submittedName>
        <fullName evidence="2">Phage antirepressor KilAC domain-containing protein</fullName>
    </submittedName>
</protein>
<accession>A0ABV1IDT5</accession>
<dbReference type="Proteomes" id="UP001478817">
    <property type="component" value="Unassembled WGS sequence"/>
</dbReference>
<dbReference type="PANTHER" id="PTHR36180:SF2">
    <property type="entry name" value="BRO FAMILY PROTEIN"/>
    <property type="match status" value="1"/>
</dbReference>
<dbReference type="Pfam" id="PF03374">
    <property type="entry name" value="ANT"/>
    <property type="match status" value="1"/>
</dbReference>
<gene>
    <name evidence="2" type="ORF">AAAT05_01605</name>
</gene>
<dbReference type="InterPro" id="IPR003497">
    <property type="entry name" value="BRO_N_domain"/>
</dbReference>
<dbReference type="Pfam" id="PF02498">
    <property type="entry name" value="Bro-N"/>
    <property type="match status" value="1"/>
</dbReference>
<evidence type="ECO:0000313" key="3">
    <source>
        <dbReference type="Proteomes" id="UP001478817"/>
    </source>
</evidence>
<dbReference type="InterPro" id="IPR005039">
    <property type="entry name" value="Ant_C"/>
</dbReference>